<comment type="caution">
    <text evidence="5">The sequence shown here is derived from an EMBL/GenBank/DDBJ whole genome shotgun (WGS) entry which is preliminary data.</text>
</comment>
<dbReference type="InterPro" id="IPR001173">
    <property type="entry name" value="Glyco_trans_2-like"/>
</dbReference>
<reference evidence="5" key="1">
    <citation type="journal article" date="2021" name="PeerJ">
        <title>Extensive microbial diversity within the chicken gut microbiome revealed by metagenomics and culture.</title>
        <authorList>
            <person name="Gilroy R."/>
            <person name="Ravi A."/>
            <person name="Getino M."/>
            <person name="Pursley I."/>
            <person name="Horton D.L."/>
            <person name="Alikhan N.F."/>
            <person name="Baker D."/>
            <person name="Gharbi K."/>
            <person name="Hall N."/>
            <person name="Watson M."/>
            <person name="Adriaenssens E.M."/>
            <person name="Foster-Nyarko E."/>
            <person name="Jarju S."/>
            <person name="Secka A."/>
            <person name="Antonio M."/>
            <person name="Oren A."/>
            <person name="Chaudhuri R.R."/>
            <person name="La Ragione R."/>
            <person name="Hildebrand F."/>
            <person name="Pallen M.J."/>
        </authorList>
    </citation>
    <scope>NUCLEOTIDE SEQUENCE</scope>
    <source>
        <strain evidence="5">ChiBcolR8-3208</strain>
    </source>
</reference>
<dbReference type="SUPFAM" id="SSF53448">
    <property type="entry name" value="Nucleotide-diphospho-sugar transferases"/>
    <property type="match status" value="1"/>
</dbReference>
<reference evidence="5" key="2">
    <citation type="submission" date="2021-04" db="EMBL/GenBank/DDBJ databases">
        <authorList>
            <person name="Gilroy R."/>
        </authorList>
    </citation>
    <scope>NUCLEOTIDE SEQUENCE</scope>
    <source>
        <strain evidence="5">ChiBcolR8-3208</strain>
    </source>
</reference>
<gene>
    <name evidence="5" type="ORF">H9942_11435</name>
</gene>
<protein>
    <submittedName>
        <fullName evidence="5">Glycosyltransferase</fullName>
    </submittedName>
</protein>
<sequence length="265" mass="30791">MNRKPLVTVLMGSYNPRWDRLRRAVESLRRQTLEDWELVLWDDGSCPRGAMALEQAACLDSRVRLYRGRENRGLGYALNRCAQRAQGRYLARLDDDDVCHPRRLERQVSFLESHPQYGWVGSAAWRVDSHGLWGRLDVPELPAPRDFAAHSPYIHPAVLFRREVLGQGYSQSPRYLGCEDYQLFLRLHRQGWQGYNLPWPLLAYWEDRDSYRRRDTARRLREAALRREGLAALGLPWPLTAWGTLRPLGACLVPGALLHWGKRHG</sequence>
<dbReference type="Proteomes" id="UP000824214">
    <property type="component" value="Unassembled WGS sequence"/>
</dbReference>
<evidence type="ECO:0000259" key="4">
    <source>
        <dbReference type="Pfam" id="PF00535"/>
    </source>
</evidence>
<evidence type="ECO:0000256" key="3">
    <source>
        <dbReference type="ARBA" id="ARBA00022679"/>
    </source>
</evidence>
<organism evidence="5 6">
    <name type="scientific">Candidatus Acutalibacter ornithocaccae</name>
    <dbReference type="NCBI Taxonomy" id="2838416"/>
    <lineage>
        <taxon>Bacteria</taxon>
        <taxon>Bacillati</taxon>
        <taxon>Bacillota</taxon>
        <taxon>Clostridia</taxon>
        <taxon>Eubacteriales</taxon>
        <taxon>Acutalibacteraceae</taxon>
        <taxon>Acutalibacter</taxon>
    </lineage>
</organism>
<dbReference type="PANTHER" id="PTHR43685:SF5">
    <property type="entry name" value="GLYCOSYLTRANSFERASE EPSE-RELATED"/>
    <property type="match status" value="1"/>
</dbReference>
<dbReference type="EMBL" id="DWXZ01000245">
    <property type="protein sequence ID" value="HJB38657.1"/>
    <property type="molecule type" value="Genomic_DNA"/>
</dbReference>
<evidence type="ECO:0000256" key="1">
    <source>
        <dbReference type="ARBA" id="ARBA00006739"/>
    </source>
</evidence>
<accession>A0A9D2RZN8</accession>
<dbReference type="AlphaFoldDB" id="A0A9D2RZN8"/>
<dbReference type="PANTHER" id="PTHR43685">
    <property type="entry name" value="GLYCOSYLTRANSFERASE"/>
    <property type="match status" value="1"/>
</dbReference>
<dbReference type="InterPro" id="IPR050834">
    <property type="entry name" value="Glycosyltransf_2"/>
</dbReference>
<keyword evidence="2" id="KW-0328">Glycosyltransferase</keyword>
<name>A0A9D2RZN8_9FIRM</name>
<dbReference type="GO" id="GO:0016757">
    <property type="term" value="F:glycosyltransferase activity"/>
    <property type="evidence" value="ECO:0007669"/>
    <property type="project" value="UniProtKB-KW"/>
</dbReference>
<feature type="domain" description="Glycosyltransferase 2-like" evidence="4">
    <location>
        <begin position="8"/>
        <end position="138"/>
    </location>
</feature>
<keyword evidence="3" id="KW-0808">Transferase</keyword>
<evidence type="ECO:0000256" key="2">
    <source>
        <dbReference type="ARBA" id="ARBA00022676"/>
    </source>
</evidence>
<dbReference type="InterPro" id="IPR029044">
    <property type="entry name" value="Nucleotide-diphossugar_trans"/>
</dbReference>
<comment type="similarity">
    <text evidence="1">Belongs to the glycosyltransferase 2 family.</text>
</comment>
<evidence type="ECO:0000313" key="5">
    <source>
        <dbReference type="EMBL" id="HJB38657.1"/>
    </source>
</evidence>
<dbReference type="Pfam" id="PF00535">
    <property type="entry name" value="Glycos_transf_2"/>
    <property type="match status" value="1"/>
</dbReference>
<proteinExistence type="inferred from homology"/>
<dbReference type="Gene3D" id="3.90.550.10">
    <property type="entry name" value="Spore Coat Polysaccharide Biosynthesis Protein SpsA, Chain A"/>
    <property type="match status" value="1"/>
</dbReference>
<evidence type="ECO:0000313" key="6">
    <source>
        <dbReference type="Proteomes" id="UP000824214"/>
    </source>
</evidence>